<dbReference type="PROSITE" id="PS50011">
    <property type="entry name" value="PROTEIN_KINASE_DOM"/>
    <property type="match status" value="1"/>
</dbReference>
<feature type="domain" description="Protein kinase" evidence="6">
    <location>
        <begin position="108"/>
        <end position="368"/>
    </location>
</feature>
<feature type="region of interest" description="Disordered" evidence="5">
    <location>
        <begin position="382"/>
        <end position="416"/>
    </location>
</feature>
<dbReference type="PANTHER" id="PTHR43289:SF34">
    <property type="entry name" value="SERINE_THREONINE-PROTEIN KINASE YBDM-RELATED"/>
    <property type="match status" value="1"/>
</dbReference>
<dbReference type="EMBL" id="JAEPRQ010000001">
    <property type="protein sequence ID" value="MBK4214968.1"/>
    <property type="molecule type" value="Genomic_DNA"/>
</dbReference>
<evidence type="ECO:0000256" key="1">
    <source>
        <dbReference type="ARBA" id="ARBA00022679"/>
    </source>
</evidence>
<protein>
    <submittedName>
        <fullName evidence="7">Serine/threonine protein kinase</fullName>
    </submittedName>
</protein>
<dbReference type="CDD" id="cd14014">
    <property type="entry name" value="STKc_PknB_like"/>
    <property type="match status" value="1"/>
</dbReference>
<keyword evidence="1" id="KW-0808">Transferase</keyword>
<proteinExistence type="predicted"/>
<keyword evidence="8" id="KW-1185">Reference proteome</keyword>
<evidence type="ECO:0000256" key="2">
    <source>
        <dbReference type="ARBA" id="ARBA00022741"/>
    </source>
</evidence>
<gene>
    <name evidence="7" type="ORF">JJJ17_03400</name>
</gene>
<feature type="compositionally biased region" description="Polar residues" evidence="5">
    <location>
        <begin position="383"/>
        <end position="400"/>
    </location>
</feature>
<evidence type="ECO:0000259" key="6">
    <source>
        <dbReference type="PROSITE" id="PS50011"/>
    </source>
</evidence>
<dbReference type="InterPro" id="IPR011009">
    <property type="entry name" value="Kinase-like_dom_sf"/>
</dbReference>
<name>A0A934VZ64_9RHOB</name>
<dbReference type="Proteomes" id="UP000640485">
    <property type="component" value="Unassembled WGS sequence"/>
</dbReference>
<dbReference type="Gene3D" id="1.10.510.10">
    <property type="entry name" value="Transferase(Phosphotransferase) domain 1"/>
    <property type="match status" value="1"/>
</dbReference>
<keyword evidence="4" id="KW-0067">ATP-binding</keyword>
<dbReference type="AlphaFoldDB" id="A0A934VZ64"/>
<reference evidence="7" key="1">
    <citation type="submission" date="2021-01" db="EMBL/GenBank/DDBJ databases">
        <title>Paracoccus amoyensis sp. nov., isolated from the surface seawater along the coast of Xiamen Island, China.</title>
        <authorList>
            <person name="Lyu L."/>
        </authorList>
    </citation>
    <scope>NUCLEOTIDE SEQUENCE</scope>
    <source>
        <strain evidence="7">MJ17</strain>
    </source>
</reference>
<evidence type="ECO:0000256" key="5">
    <source>
        <dbReference type="SAM" id="MobiDB-lite"/>
    </source>
</evidence>
<dbReference type="PANTHER" id="PTHR43289">
    <property type="entry name" value="MITOGEN-ACTIVATED PROTEIN KINASE KINASE KINASE 20-RELATED"/>
    <property type="match status" value="1"/>
</dbReference>
<dbReference type="RefSeq" id="WP_200683780.1">
    <property type="nucleotide sequence ID" value="NZ_JAEPRQ010000001.1"/>
</dbReference>
<evidence type="ECO:0000256" key="4">
    <source>
        <dbReference type="ARBA" id="ARBA00022840"/>
    </source>
</evidence>
<feature type="region of interest" description="Disordered" evidence="5">
    <location>
        <begin position="1"/>
        <end position="61"/>
    </location>
</feature>
<organism evidence="7 8">
    <name type="scientific">Paracoccus caeni</name>
    <dbReference type="NCBI Taxonomy" id="657651"/>
    <lineage>
        <taxon>Bacteria</taxon>
        <taxon>Pseudomonadati</taxon>
        <taxon>Pseudomonadota</taxon>
        <taxon>Alphaproteobacteria</taxon>
        <taxon>Rhodobacterales</taxon>
        <taxon>Paracoccaceae</taxon>
        <taxon>Paracoccus</taxon>
    </lineage>
</organism>
<keyword evidence="7" id="KW-0723">Serine/threonine-protein kinase</keyword>
<keyword evidence="3 7" id="KW-0418">Kinase</keyword>
<dbReference type="GO" id="GO:0005524">
    <property type="term" value="F:ATP binding"/>
    <property type="evidence" value="ECO:0007669"/>
    <property type="project" value="UniProtKB-KW"/>
</dbReference>
<dbReference type="SUPFAM" id="SSF56112">
    <property type="entry name" value="Protein kinase-like (PK-like)"/>
    <property type="match status" value="1"/>
</dbReference>
<dbReference type="InterPro" id="IPR000719">
    <property type="entry name" value="Prot_kinase_dom"/>
</dbReference>
<accession>A0A934VZ64</accession>
<evidence type="ECO:0000256" key="3">
    <source>
        <dbReference type="ARBA" id="ARBA00022777"/>
    </source>
</evidence>
<dbReference type="Pfam" id="PF00069">
    <property type="entry name" value="Pkinase"/>
    <property type="match status" value="1"/>
</dbReference>
<evidence type="ECO:0000313" key="7">
    <source>
        <dbReference type="EMBL" id="MBK4214968.1"/>
    </source>
</evidence>
<dbReference type="PROSITE" id="PS00109">
    <property type="entry name" value="PROTEIN_KINASE_TYR"/>
    <property type="match status" value="1"/>
</dbReference>
<dbReference type="GO" id="GO:0004674">
    <property type="term" value="F:protein serine/threonine kinase activity"/>
    <property type="evidence" value="ECO:0007669"/>
    <property type="project" value="UniProtKB-KW"/>
</dbReference>
<feature type="compositionally biased region" description="Acidic residues" evidence="5">
    <location>
        <begin position="31"/>
        <end position="42"/>
    </location>
</feature>
<evidence type="ECO:0000313" key="8">
    <source>
        <dbReference type="Proteomes" id="UP000640485"/>
    </source>
</evidence>
<sequence>MTSDPKSGPEDDEPKEVLPPDAADPTPPDAPEPEAEAEEQPEVADRTVFSDPDEAAPPPADRTVIASDADVTPAAAPPTEATVISDTIGAAQGSVRLVEPGTLINNNYRIIELILAGGMGEVYRAENVFTGDPVAVKVILANLANDESVLDLFRREARVLVQLRDDAIVRYHNFILDGGLQRYCLIMEFVEGRHLGTRIKEDGPLPEDLVISLIKRLAIGLGRAHKRGVTHRDLSPDNVILRDDRIDEAVLIDFGIARSTELGDGLAGRFAGKFKYIAPEQLGHWEGTIGPWTDVYGLGLLIAMVALGKPLDMGDSVVSASAARLAIPPLDGVSHRLFPLLQHMLEPDPSRRPQDMAAVLRIVNDPLQLPAQYRLPLWETRATPGTATESGATTDTSLSARVSLPPGSLTGADLSDNAASHSPFASLLANPAELPLAEPAPEPKSRKGLIFGGLAALLLAGGIAVWALPGLFRDTDAPPPDEEVPVQQTTTMVPRDISTREGFLADQPMPSCTFATRLNHGPNAGQIAVLANGTFDATPLIDTYDRNFGTRPAVISNAAGDPQCAVVDFLREVAGRPATPPTLTANVTTGQGAFQLQGSVTSGGTDRNLWLFLVSPAGGVYDLTGQLQGEGAGPRRFGVSIQGEGGDPADAGYLLVALTSAGPLASVTAAPSGAAASDLLPRVLEELNANAESPGVDFMTFSATATEPASD</sequence>
<dbReference type="InterPro" id="IPR008266">
    <property type="entry name" value="Tyr_kinase_AS"/>
</dbReference>
<comment type="caution">
    <text evidence="7">The sequence shown here is derived from an EMBL/GenBank/DDBJ whole genome shotgun (WGS) entry which is preliminary data.</text>
</comment>
<keyword evidence="2" id="KW-0547">Nucleotide-binding</keyword>
<dbReference type="Gene3D" id="3.30.200.20">
    <property type="entry name" value="Phosphorylase Kinase, domain 1"/>
    <property type="match status" value="1"/>
</dbReference>